<dbReference type="OrthoDB" id="10404379at2759"/>
<gene>
    <name evidence="1" type="ORF">TNCT_630591</name>
</gene>
<dbReference type="AlphaFoldDB" id="A0A8X6M3M3"/>
<reference evidence="1" key="1">
    <citation type="submission" date="2020-07" db="EMBL/GenBank/DDBJ databases">
        <title>Multicomponent nature underlies the extraordinary mechanical properties of spider dragline silk.</title>
        <authorList>
            <person name="Kono N."/>
            <person name="Nakamura H."/>
            <person name="Mori M."/>
            <person name="Yoshida Y."/>
            <person name="Ohtoshi R."/>
            <person name="Malay A.D."/>
            <person name="Moran D.A.P."/>
            <person name="Tomita M."/>
            <person name="Numata K."/>
            <person name="Arakawa K."/>
        </authorList>
    </citation>
    <scope>NUCLEOTIDE SEQUENCE</scope>
</reference>
<evidence type="ECO:0000313" key="2">
    <source>
        <dbReference type="Proteomes" id="UP000887116"/>
    </source>
</evidence>
<protein>
    <submittedName>
        <fullName evidence="1">Uncharacterized protein</fullName>
    </submittedName>
</protein>
<keyword evidence="2" id="KW-1185">Reference proteome</keyword>
<dbReference type="EMBL" id="BMAO01029296">
    <property type="protein sequence ID" value="GFR30727.1"/>
    <property type="molecule type" value="Genomic_DNA"/>
</dbReference>
<organism evidence="1 2">
    <name type="scientific">Trichonephila clavata</name>
    <name type="common">Joro spider</name>
    <name type="synonym">Nephila clavata</name>
    <dbReference type="NCBI Taxonomy" id="2740835"/>
    <lineage>
        <taxon>Eukaryota</taxon>
        <taxon>Metazoa</taxon>
        <taxon>Ecdysozoa</taxon>
        <taxon>Arthropoda</taxon>
        <taxon>Chelicerata</taxon>
        <taxon>Arachnida</taxon>
        <taxon>Araneae</taxon>
        <taxon>Araneomorphae</taxon>
        <taxon>Entelegynae</taxon>
        <taxon>Araneoidea</taxon>
        <taxon>Nephilidae</taxon>
        <taxon>Trichonephila</taxon>
    </lineage>
</organism>
<accession>A0A8X6M3M3</accession>
<proteinExistence type="predicted"/>
<dbReference type="Proteomes" id="UP000887116">
    <property type="component" value="Unassembled WGS sequence"/>
</dbReference>
<evidence type="ECO:0000313" key="1">
    <source>
        <dbReference type="EMBL" id="GFR30727.1"/>
    </source>
</evidence>
<sequence>MKRCMQRNLNSLNRRHLIAHETTLHLTRSRTGSTLPPLSGEKKIIGTRGCRPEEEEGLAITGCQAYWQSIRAWKDRRAKQLVACRQ</sequence>
<comment type="caution">
    <text evidence="1">The sequence shown here is derived from an EMBL/GenBank/DDBJ whole genome shotgun (WGS) entry which is preliminary data.</text>
</comment>
<name>A0A8X6M3M3_TRICU</name>